<evidence type="ECO:0000313" key="1">
    <source>
        <dbReference type="EMBL" id="KGB23279.1"/>
    </source>
</evidence>
<keyword evidence="2" id="KW-1185">Reference proteome</keyword>
<proteinExistence type="predicted"/>
<sequence length="76" mass="8712">MIARFYPRSRTGSDHYAFRCLLFLHKFLSTLPHGERRCKFSTCLGLGGMRFLRELAVTSAAAERFGISVFEKILIL</sequence>
<accession>A0A094YRQ7</accession>
<dbReference type="Proteomes" id="UP000029448">
    <property type="component" value="Unassembled WGS sequence"/>
</dbReference>
<comment type="caution">
    <text evidence="1">The sequence shown here is derived from an EMBL/GenBank/DDBJ whole genome shotgun (WGS) entry which is preliminary data.</text>
</comment>
<dbReference type="EMBL" id="JOKM01000062">
    <property type="protein sequence ID" value="KGB23279.1"/>
    <property type="molecule type" value="Genomic_DNA"/>
</dbReference>
<evidence type="ECO:0000313" key="2">
    <source>
        <dbReference type="Proteomes" id="UP000029448"/>
    </source>
</evidence>
<gene>
    <name evidence="1" type="ORF">AtDm6_1714</name>
</gene>
<dbReference type="AlphaFoldDB" id="A0A094YRQ7"/>
<protein>
    <submittedName>
        <fullName evidence="1">Uncharacterized protein</fullName>
    </submittedName>
</protein>
<name>A0A094YRQ7_9PROT</name>
<organism evidence="1 2">
    <name type="scientific">Acetobacter tropicalis</name>
    <dbReference type="NCBI Taxonomy" id="104102"/>
    <lineage>
        <taxon>Bacteria</taxon>
        <taxon>Pseudomonadati</taxon>
        <taxon>Pseudomonadota</taxon>
        <taxon>Alphaproteobacteria</taxon>
        <taxon>Acetobacterales</taxon>
        <taxon>Acetobacteraceae</taxon>
        <taxon>Acetobacter</taxon>
    </lineage>
</organism>
<reference evidence="1 2" key="1">
    <citation type="submission" date="2014-06" db="EMBL/GenBank/DDBJ databases">
        <title>Functional and comparative genomic analyses of the Drosophila gut microbiota identify candidate symbiosis factors.</title>
        <authorList>
            <person name="Newell P.D."/>
            <person name="Chaston J.M."/>
            <person name="Douglas A.E."/>
        </authorList>
    </citation>
    <scope>NUCLEOTIDE SEQUENCE [LARGE SCALE GENOMIC DNA]</scope>
    <source>
        <strain evidence="1 2">DmCS_006</strain>
    </source>
</reference>
<dbReference type="PATRIC" id="fig|104102.7.peg.1694"/>